<feature type="region of interest" description="Disordered" evidence="1">
    <location>
        <begin position="74"/>
        <end position="93"/>
    </location>
</feature>
<protein>
    <submittedName>
        <fullName evidence="2">Uncharacterized protein</fullName>
    </submittedName>
</protein>
<evidence type="ECO:0000313" key="3">
    <source>
        <dbReference type="Proteomes" id="UP000451860"/>
    </source>
</evidence>
<comment type="caution">
    <text evidence="2">The sequence shown here is derived from an EMBL/GenBank/DDBJ whole genome shotgun (WGS) entry which is preliminary data.</text>
</comment>
<sequence length="93" mass="10034">MTTQATEQHDLDAVVVEAQHALRVIVPDLAPRVSVRVLAAPDGDRCVGVDTHRLDPQAAATVQRIVSYVKQCRRERASGISRGPAPEEPTGRA</sequence>
<accession>A0A7J5URF5</accession>
<dbReference type="EMBL" id="WHJE01000017">
    <property type="protein sequence ID" value="KAE8765032.1"/>
    <property type="molecule type" value="Genomic_DNA"/>
</dbReference>
<dbReference type="RefSeq" id="WP_152199628.1">
    <property type="nucleotide sequence ID" value="NZ_VUKF01000001.1"/>
</dbReference>
<dbReference type="AlphaFoldDB" id="A0A7J5URF5"/>
<dbReference type="OrthoDB" id="9899598at2"/>
<reference evidence="2 3" key="1">
    <citation type="submission" date="2019-10" db="EMBL/GenBank/DDBJ databases">
        <title>Georgenia wutianyii sp. nov. and Georgenia yuyongxinii sp. nov. isolated from plateau pika (Ochotona curzoniae) in the Qinghai-Tibet plateau of China.</title>
        <authorList>
            <person name="Tian Z."/>
        </authorList>
    </citation>
    <scope>NUCLEOTIDE SEQUENCE [LARGE SCALE GENOMIC DNA]</scope>
    <source>
        <strain evidence="2 3">DSM 21501</strain>
    </source>
</reference>
<name>A0A7J5URF5_9MICO</name>
<dbReference type="Proteomes" id="UP000451860">
    <property type="component" value="Unassembled WGS sequence"/>
</dbReference>
<gene>
    <name evidence="2" type="ORF">GB883_05955</name>
</gene>
<evidence type="ECO:0000313" key="2">
    <source>
        <dbReference type="EMBL" id="KAE8765032.1"/>
    </source>
</evidence>
<organism evidence="2 3">
    <name type="scientific">Georgenia thermotolerans</name>
    <dbReference type="NCBI Taxonomy" id="527326"/>
    <lineage>
        <taxon>Bacteria</taxon>
        <taxon>Bacillati</taxon>
        <taxon>Actinomycetota</taxon>
        <taxon>Actinomycetes</taxon>
        <taxon>Micrococcales</taxon>
        <taxon>Bogoriellaceae</taxon>
        <taxon>Georgenia</taxon>
    </lineage>
</organism>
<evidence type="ECO:0000256" key="1">
    <source>
        <dbReference type="SAM" id="MobiDB-lite"/>
    </source>
</evidence>
<proteinExistence type="predicted"/>
<keyword evidence="3" id="KW-1185">Reference proteome</keyword>